<evidence type="ECO:0000256" key="2">
    <source>
        <dbReference type="ARBA" id="ARBA00022679"/>
    </source>
</evidence>
<comment type="similarity">
    <text evidence="8">Belongs to the MobA family.</text>
</comment>
<feature type="binding site" evidence="8">
    <location>
        <position position="94"/>
    </location>
    <ligand>
        <name>GTP</name>
        <dbReference type="ChEBI" id="CHEBI:37565"/>
    </ligand>
</feature>
<evidence type="ECO:0000313" key="11">
    <source>
        <dbReference type="Proteomes" id="UP000679247"/>
    </source>
</evidence>
<evidence type="ECO:0000256" key="6">
    <source>
        <dbReference type="ARBA" id="ARBA00023134"/>
    </source>
</evidence>
<dbReference type="EMBL" id="CP071709">
    <property type="protein sequence ID" value="QVY61439.1"/>
    <property type="molecule type" value="Genomic_DNA"/>
</dbReference>
<feature type="binding site" evidence="8">
    <location>
        <position position="94"/>
    </location>
    <ligand>
        <name>Mg(2+)</name>
        <dbReference type="ChEBI" id="CHEBI:18420"/>
    </ligand>
</feature>
<evidence type="ECO:0000256" key="5">
    <source>
        <dbReference type="ARBA" id="ARBA00022842"/>
    </source>
</evidence>
<evidence type="ECO:0000259" key="9">
    <source>
        <dbReference type="Pfam" id="PF12804"/>
    </source>
</evidence>
<dbReference type="SUPFAM" id="SSF53448">
    <property type="entry name" value="Nucleotide-diphospho-sugar transferases"/>
    <property type="match status" value="1"/>
</dbReference>
<comment type="subcellular location">
    <subcellularLocation>
        <location evidence="8">Cytoplasm</location>
    </subcellularLocation>
</comment>
<evidence type="ECO:0000256" key="1">
    <source>
        <dbReference type="ARBA" id="ARBA00022490"/>
    </source>
</evidence>
<dbReference type="CDD" id="cd02503">
    <property type="entry name" value="MobA"/>
    <property type="match status" value="1"/>
</dbReference>
<dbReference type="Pfam" id="PF12804">
    <property type="entry name" value="NTP_transf_3"/>
    <property type="match status" value="1"/>
</dbReference>
<feature type="binding site" evidence="8">
    <location>
        <position position="20"/>
    </location>
    <ligand>
        <name>GTP</name>
        <dbReference type="ChEBI" id="CHEBI:37565"/>
    </ligand>
</feature>
<dbReference type="HAMAP" id="MF_00316">
    <property type="entry name" value="MobA"/>
    <property type="match status" value="1"/>
</dbReference>
<feature type="binding site" evidence="8">
    <location>
        <position position="65"/>
    </location>
    <ligand>
        <name>GTP</name>
        <dbReference type="ChEBI" id="CHEBI:37565"/>
    </ligand>
</feature>
<evidence type="ECO:0000256" key="7">
    <source>
        <dbReference type="ARBA" id="ARBA00023150"/>
    </source>
</evidence>
<dbReference type="GO" id="GO:0016779">
    <property type="term" value="F:nucleotidyltransferase activity"/>
    <property type="evidence" value="ECO:0007669"/>
    <property type="project" value="UniProtKB-KW"/>
</dbReference>
<keyword evidence="7 8" id="KW-0501">Molybdenum cofactor biosynthesis</keyword>
<protein>
    <recommendedName>
        <fullName evidence="8">Probable molybdenum cofactor guanylyltransferase</fullName>
        <shortName evidence="8">MoCo guanylyltransferase</shortName>
        <ecNumber evidence="8">2.7.7.77</ecNumber>
    </recommendedName>
    <alternativeName>
        <fullName evidence="8">GTP:molybdopterin guanylyltransferase</fullName>
    </alternativeName>
    <alternativeName>
        <fullName evidence="8">Mo-MPT guanylyltransferase</fullName>
    </alternativeName>
    <alternativeName>
        <fullName evidence="8">Molybdopterin guanylyltransferase</fullName>
    </alternativeName>
    <alternativeName>
        <fullName evidence="8">Molybdopterin-guanine dinucleotide synthase</fullName>
        <shortName evidence="8">MGD synthase</shortName>
    </alternativeName>
</protein>
<dbReference type="InterPro" id="IPR025877">
    <property type="entry name" value="MobA-like_NTP_Trfase"/>
</dbReference>
<name>A0ABX8FAQ5_9BACI</name>
<accession>A0ABX8FAQ5</accession>
<comment type="domain">
    <text evidence="8">The N-terminal domain determines nucleotide recognition and specific binding, while the C-terminal domain determines the specific binding to the target protein.</text>
</comment>
<evidence type="ECO:0000256" key="4">
    <source>
        <dbReference type="ARBA" id="ARBA00022741"/>
    </source>
</evidence>
<organism evidence="10 11">
    <name type="scientific">Cytobacillus gottheilii</name>
    <dbReference type="NCBI Taxonomy" id="859144"/>
    <lineage>
        <taxon>Bacteria</taxon>
        <taxon>Bacillati</taxon>
        <taxon>Bacillota</taxon>
        <taxon>Bacilli</taxon>
        <taxon>Bacillales</taxon>
        <taxon>Bacillaceae</taxon>
        <taxon>Cytobacillus</taxon>
    </lineage>
</organism>
<dbReference type="Proteomes" id="UP000679247">
    <property type="component" value="Chromosome"/>
</dbReference>
<keyword evidence="4 8" id="KW-0547">Nucleotide-binding</keyword>
<comment type="catalytic activity">
    <reaction evidence="8">
        <text>Mo-molybdopterin + GTP + H(+) = Mo-molybdopterin guanine dinucleotide + diphosphate</text>
        <dbReference type="Rhea" id="RHEA:34243"/>
        <dbReference type="ChEBI" id="CHEBI:15378"/>
        <dbReference type="ChEBI" id="CHEBI:33019"/>
        <dbReference type="ChEBI" id="CHEBI:37565"/>
        <dbReference type="ChEBI" id="CHEBI:71302"/>
        <dbReference type="ChEBI" id="CHEBI:71310"/>
        <dbReference type="EC" id="2.7.7.77"/>
    </reaction>
</comment>
<sequence>METTGIILAGGKSSRMGTNKALLQIDGKTVIERIAEELATIVDHVIVVTNTPDDYAFLQLPMIADRYIGKGPLAGIEAGLSLSATEKNLIVACDMPFISASLGSYLLSKLDDYQAAVPERDGQKHPLFAAYRRETRNCAEMFLKEEKLAIRNMLNYIQTVYIRVESLKIPINESTLFNMNHPEEYKKAAQISSEGKEQL</sequence>
<dbReference type="PANTHER" id="PTHR19136:SF81">
    <property type="entry name" value="MOLYBDENUM COFACTOR GUANYLYLTRANSFERASE"/>
    <property type="match status" value="1"/>
</dbReference>
<dbReference type="EC" id="2.7.7.77" evidence="8"/>
<evidence type="ECO:0000256" key="3">
    <source>
        <dbReference type="ARBA" id="ARBA00022723"/>
    </source>
</evidence>
<proteinExistence type="inferred from homology"/>
<dbReference type="Gene3D" id="3.90.550.10">
    <property type="entry name" value="Spore Coat Polysaccharide Biosynthesis Protein SpsA, Chain A"/>
    <property type="match status" value="1"/>
</dbReference>
<comment type="function">
    <text evidence="8">Transfers a GMP moiety from GTP to Mo-molybdopterin (Mo-MPT) cofactor (Moco or molybdenum cofactor) to form Mo-molybdopterin guanine dinucleotide (Mo-MGD) cofactor.</text>
</comment>
<keyword evidence="10" id="KW-0548">Nucleotidyltransferase</keyword>
<dbReference type="PANTHER" id="PTHR19136">
    <property type="entry name" value="MOLYBDENUM COFACTOR GUANYLYLTRANSFERASE"/>
    <property type="match status" value="1"/>
</dbReference>
<keyword evidence="6 8" id="KW-0342">GTP-binding</keyword>
<evidence type="ECO:0000256" key="8">
    <source>
        <dbReference type="HAMAP-Rule" id="MF_00316"/>
    </source>
</evidence>
<reference evidence="10 11" key="1">
    <citation type="submission" date="2021-03" db="EMBL/GenBank/DDBJ databases">
        <title>The first data on the complete genome of the tetrodotoxin-producing bacterium.</title>
        <authorList>
            <person name="Melnikova D.I."/>
            <person name="Nijland R."/>
            <person name="Magarlamov T.Y."/>
        </authorList>
    </citation>
    <scope>NUCLEOTIDE SEQUENCE [LARGE SCALE GENOMIC DNA]</scope>
    <source>
        <strain evidence="10 11">1839</strain>
    </source>
</reference>
<dbReference type="InterPro" id="IPR029044">
    <property type="entry name" value="Nucleotide-diphossugar_trans"/>
</dbReference>
<keyword evidence="11" id="KW-1185">Reference proteome</keyword>
<evidence type="ECO:0000313" key="10">
    <source>
        <dbReference type="EMBL" id="QVY61439.1"/>
    </source>
</evidence>
<feature type="binding site" evidence="8">
    <location>
        <begin position="8"/>
        <end position="10"/>
    </location>
    <ligand>
        <name>GTP</name>
        <dbReference type="ChEBI" id="CHEBI:37565"/>
    </ligand>
</feature>
<keyword evidence="2 8" id="KW-0808">Transferase</keyword>
<feature type="domain" description="MobA-like NTP transferase" evidence="9">
    <location>
        <begin position="5"/>
        <end position="148"/>
    </location>
</feature>
<comment type="cofactor">
    <cofactor evidence="8">
        <name>Mg(2+)</name>
        <dbReference type="ChEBI" id="CHEBI:18420"/>
    </cofactor>
</comment>
<dbReference type="InterPro" id="IPR013482">
    <property type="entry name" value="Molybde_CF_guanTrfase"/>
</dbReference>
<dbReference type="RefSeq" id="WP_214476558.1">
    <property type="nucleotide sequence ID" value="NZ_CP071709.1"/>
</dbReference>
<comment type="caution">
    <text evidence="8">Lacks conserved residue(s) required for the propagation of feature annotation.</text>
</comment>
<keyword evidence="3 8" id="KW-0479">Metal-binding</keyword>
<keyword evidence="1 8" id="KW-0963">Cytoplasm</keyword>
<keyword evidence="5 8" id="KW-0460">Magnesium</keyword>
<gene>
    <name evidence="8" type="primary">mobA</name>
    <name evidence="10" type="ORF">J1899_21275</name>
</gene>